<sequence>MSNTDQSALSKCNGTSSDSRNNDKNDKTSPGLVLIKLPERLVLGSNPVQHWKLFKQWWRTYAILSRLQQQDQHMQVAIFLHLLDNDSLKTYYVFHFSIEEDDRTLAEVIEKFDEFVFGEENVTYERFKFN</sequence>
<reference evidence="2 3" key="1">
    <citation type="journal article" date="2021" name="Elife">
        <title>Chloroplast acquisition without the gene transfer in kleptoplastic sea slugs, Plakobranchus ocellatus.</title>
        <authorList>
            <person name="Maeda T."/>
            <person name="Takahashi S."/>
            <person name="Yoshida T."/>
            <person name="Shimamura S."/>
            <person name="Takaki Y."/>
            <person name="Nagai Y."/>
            <person name="Toyoda A."/>
            <person name="Suzuki Y."/>
            <person name="Arimoto A."/>
            <person name="Ishii H."/>
            <person name="Satoh N."/>
            <person name="Nishiyama T."/>
            <person name="Hasebe M."/>
            <person name="Maruyama T."/>
            <person name="Minagawa J."/>
            <person name="Obokata J."/>
            <person name="Shigenobu S."/>
        </authorList>
    </citation>
    <scope>NUCLEOTIDE SEQUENCE [LARGE SCALE GENOMIC DNA]</scope>
</reference>
<evidence type="ECO:0000313" key="2">
    <source>
        <dbReference type="EMBL" id="GFN81273.1"/>
    </source>
</evidence>
<dbReference type="EMBL" id="BLXT01000921">
    <property type="protein sequence ID" value="GFN81273.1"/>
    <property type="molecule type" value="Genomic_DNA"/>
</dbReference>
<dbReference type="AlphaFoldDB" id="A0AAV3YG49"/>
<feature type="region of interest" description="Disordered" evidence="1">
    <location>
        <begin position="1"/>
        <end position="30"/>
    </location>
</feature>
<accession>A0AAV3YG49</accession>
<evidence type="ECO:0000256" key="1">
    <source>
        <dbReference type="SAM" id="MobiDB-lite"/>
    </source>
</evidence>
<keyword evidence="3" id="KW-1185">Reference proteome</keyword>
<evidence type="ECO:0000313" key="3">
    <source>
        <dbReference type="Proteomes" id="UP000735302"/>
    </source>
</evidence>
<gene>
    <name evidence="2" type="ORF">PoB_000777900</name>
</gene>
<organism evidence="2 3">
    <name type="scientific">Plakobranchus ocellatus</name>
    <dbReference type="NCBI Taxonomy" id="259542"/>
    <lineage>
        <taxon>Eukaryota</taxon>
        <taxon>Metazoa</taxon>
        <taxon>Spiralia</taxon>
        <taxon>Lophotrochozoa</taxon>
        <taxon>Mollusca</taxon>
        <taxon>Gastropoda</taxon>
        <taxon>Heterobranchia</taxon>
        <taxon>Euthyneura</taxon>
        <taxon>Panpulmonata</taxon>
        <taxon>Sacoglossa</taxon>
        <taxon>Placobranchoidea</taxon>
        <taxon>Plakobranchidae</taxon>
        <taxon>Plakobranchus</taxon>
    </lineage>
</organism>
<name>A0AAV3YG49_9GAST</name>
<feature type="compositionally biased region" description="Polar residues" evidence="1">
    <location>
        <begin position="1"/>
        <end position="19"/>
    </location>
</feature>
<dbReference type="Proteomes" id="UP000735302">
    <property type="component" value="Unassembled WGS sequence"/>
</dbReference>
<comment type="caution">
    <text evidence="2">The sequence shown here is derived from an EMBL/GenBank/DDBJ whole genome shotgun (WGS) entry which is preliminary data.</text>
</comment>
<proteinExistence type="predicted"/>
<protein>
    <submittedName>
        <fullName evidence="2">Gag-Pol protein</fullName>
    </submittedName>
</protein>